<evidence type="ECO:0000313" key="2">
    <source>
        <dbReference type="EMBL" id="KAK8130701.1"/>
    </source>
</evidence>
<dbReference type="EMBL" id="JAQQWP010000002">
    <property type="protein sequence ID" value="KAK8130701.1"/>
    <property type="molecule type" value="Genomic_DNA"/>
</dbReference>
<comment type="caution">
    <text evidence="2">The sequence shown here is derived from an EMBL/GenBank/DDBJ whole genome shotgun (WGS) entry which is preliminary data.</text>
</comment>
<proteinExistence type="predicted"/>
<keyword evidence="3" id="KW-1185">Reference proteome</keyword>
<dbReference type="InterPro" id="IPR035398">
    <property type="entry name" value="Bac_rhamnosid_C"/>
</dbReference>
<feature type="domain" description="Alpha-L-rhamnosidase C-terminal" evidence="1">
    <location>
        <begin position="735"/>
        <end position="802"/>
    </location>
</feature>
<organism evidence="2 3">
    <name type="scientific">Apiospora kogelbergensis</name>
    <dbReference type="NCBI Taxonomy" id="1337665"/>
    <lineage>
        <taxon>Eukaryota</taxon>
        <taxon>Fungi</taxon>
        <taxon>Dikarya</taxon>
        <taxon>Ascomycota</taxon>
        <taxon>Pezizomycotina</taxon>
        <taxon>Sordariomycetes</taxon>
        <taxon>Xylariomycetidae</taxon>
        <taxon>Amphisphaeriales</taxon>
        <taxon>Apiosporaceae</taxon>
        <taxon>Apiospora</taxon>
    </lineage>
</organism>
<dbReference type="Pfam" id="PF17390">
    <property type="entry name" value="Bac_rhamnosid_C"/>
    <property type="match status" value="1"/>
</dbReference>
<dbReference type="Proteomes" id="UP001392437">
    <property type="component" value="Unassembled WGS sequence"/>
</dbReference>
<dbReference type="InterPro" id="IPR012341">
    <property type="entry name" value="6hp_glycosidase-like_sf"/>
</dbReference>
<dbReference type="InterPro" id="IPR008928">
    <property type="entry name" value="6-hairpin_glycosidase_sf"/>
</dbReference>
<sequence>MDFVYANWWTSRISMDIRAFLAPHTPSLGFFLTREDMALGGTTTVCGCIVSPDIRDDCENPGEVTLSCGGSSLLFSKHGQDLYTLVSREGEEDMAWTWAQKTKATEKIFELKDDCNGSDGPLPLAAAMDTYRVNRYNITEAGHRSNRLIQGAFRYQKLNLSSPGILTLRRVGVNPRINNTPLTQLPGSFHSSDTMLNSVWAAGARTVQMTEIPLGSTPDFWEITPEGALVDSLAPQVLGSAAAAQLLNYNVEFKVKPLAGGFGFIVLADTLNSGIYITCDVTAGRITAHAGSTMLDQLLMETALPQNLSITLNKEHSVRAVVAMTEIDVTINGIPVMQLSQTSRFFGSVGLGASFGHRAVFRDLAVTSPTGDETYFKHPLTDRGFLSDFFMGTNPASVVVDGSRRDRIAYAGDLDIAGGAALASTHNVGSILGSLALLGSYQAAPGFFIPNAKIQQSPLAGDLDVNVTGLIGYSFNLLNAAASTYLHTGDVEFARLWAPKVQKMLDWADSQTLANGLFNVSDPSIGGDWNYYDPQQSGVVTKFNVVYAYALQESLRVLADGGVNTDIYTNRLEELRRAIDSQLWSDELKAYVVSEDLRTTYAQDANAIAILAGVNLDPAHSADAILSTLSAGLMTPAGPLAFSSGATAAGFQPYISPYASAYHLRAALSSGAHEEARELLETLWAPMADPRNANYTGTFWETLDAAGRPGLGLSTSLCHGWSAGPTAELTRYVLGARPTQPGWATFDVAPVTWGMASAAGRVQTPAGTVYVQWGFDEALGGLLSIEVDAPVGTSGTVHLPRDLHVALEDSTFAVNGEAVPSNTSLFVTGGTKFELQQSHKP</sequence>
<dbReference type="Gene3D" id="2.60.420.10">
    <property type="entry name" value="Maltose phosphorylase, domain 3"/>
    <property type="match status" value="1"/>
</dbReference>
<dbReference type="Gene3D" id="2.60.120.560">
    <property type="entry name" value="Exo-inulinase, domain 1"/>
    <property type="match status" value="1"/>
</dbReference>
<evidence type="ECO:0000313" key="3">
    <source>
        <dbReference type="Proteomes" id="UP001392437"/>
    </source>
</evidence>
<dbReference type="GO" id="GO:0003824">
    <property type="term" value="F:catalytic activity"/>
    <property type="evidence" value="ECO:0007669"/>
    <property type="project" value="UniProtKB-ARBA"/>
</dbReference>
<accession>A0AAW0RAA7</accession>
<name>A0AAW0RAA7_9PEZI</name>
<dbReference type="AlphaFoldDB" id="A0AAW0RAA7"/>
<reference evidence="2 3" key="1">
    <citation type="submission" date="2023-01" db="EMBL/GenBank/DDBJ databases">
        <title>Analysis of 21 Apiospora genomes using comparative genomics revels a genus with tremendous synthesis potential of carbohydrate active enzymes and secondary metabolites.</title>
        <authorList>
            <person name="Sorensen T."/>
        </authorList>
    </citation>
    <scope>NUCLEOTIDE SEQUENCE [LARGE SCALE GENOMIC DNA]</scope>
    <source>
        <strain evidence="2 3">CBS 117206</strain>
    </source>
</reference>
<protein>
    <submittedName>
        <fullName evidence="2">Alpha-L-rhamnosidase</fullName>
    </submittedName>
</protein>
<dbReference type="GO" id="GO:0005975">
    <property type="term" value="P:carbohydrate metabolic process"/>
    <property type="evidence" value="ECO:0007669"/>
    <property type="project" value="InterPro"/>
</dbReference>
<dbReference type="Gene3D" id="1.50.10.10">
    <property type="match status" value="1"/>
</dbReference>
<evidence type="ECO:0000259" key="1">
    <source>
        <dbReference type="Pfam" id="PF17390"/>
    </source>
</evidence>
<dbReference type="PANTHER" id="PTHR34987">
    <property type="entry name" value="C, PUTATIVE (AFU_ORTHOLOGUE AFUA_3G02880)-RELATED"/>
    <property type="match status" value="1"/>
</dbReference>
<dbReference type="SUPFAM" id="SSF48208">
    <property type="entry name" value="Six-hairpin glycosidases"/>
    <property type="match status" value="1"/>
</dbReference>
<gene>
    <name evidence="2" type="ORF">PG999_003081</name>
</gene>
<dbReference type="PANTHER" id="PTHR34987:SF4">
    <property type="entry name" value="ALPHA-L-RHAMNOSIDASE C-TERMINAL DOMAIN-CONTAINING PROTEIN"/>
    <property type="match status" value="1"/>
</dbReference>